<name>A0A6N4SPD5_CYTH3</name>
<protein>
    <submittedName>
        <fullName evidence="2">A-glycosyltransferase-related protein, glycosyltransferase family 4 protein</fullName>
    </submittedName>
</protein>
<evidence type="ECO:0000313" key="3">
    <source>
        <dbReference type="Proteomes" id="UP000001822"/>
    </source>
</evidence>
<dbReference type="Pfam" id="PF00534">
    <property type="entry name" value="Glycos_transf_1"/>
    <property type="match status" value="1"/>
</dbReference>
<dbReference type="SUPFAM" id="SSF53756">
    <property type="entry name" value="UDP-Glycosyltransferase/glycogen phosphorylase"/>
    <property type="match status" value="1"/>
</dbReference>
<dbReference type="PANTHER" id="PTHR45947:SF3">
    <property type="entry name" value="SULFOQUINOVOSYL TRANSFERASE SQD2"/>
    <property type="match status" value="1"/>
</dbReference>
<sequence>MSQDTILLIWDRIGDYHLSRVKACEKLLGAPVFTADLAGTDNLYKWDSIAKTTHTVLSSKPAEQSDIWNRFRTFRRIIKTHSIAVVAMPYGRTEYHIFLLYARLKGIRTIIFSESWYSRGKLKDFLKSLLLKSLGNYFFVSGKRAFDHFTKNYKINPEKIETGYSVVDNNHFQRRLFTEKKYVLTIARYSEEKNLSFLIDSYAKSVISNTYNLMLIGEGPLRPALQSQIDILGLSDRVQLAGWVPYAALPKAYAEAVVFVLPSSFEPWGLVVNEAMSAGLPILVSDACGCMPELVAEGVNGWSFNSNTQQELIERLNAFAALSEKGIEITGKNSMQLIRNYTPDTWAGSIARLAQAGR</sequence>
<dbReference type="GO" id="GO:0016757">
    <property type="term" value="F:glycosyltransferase activity"/>
    <property type="evidence" value="ECO:0007669"/>
    <property type="project" value="InterPro"/>
</dbReference>
<accession>A0A6N4SPD5</accession>
<dbReference type="Gene3D" id="3.40.50.2000">
    <property type="entry name" value="Glycogen Phosphorylase B"/>
    <property type="match status" value="2"/>
</dbReference>
<keyword evidence="3" id="KW-1185">Reference proteome</keyword>
<dbReference type="InterPro" id="IPR050194">
    <property type="entry name" value="Glycosyltransferase_grp1"/>
</dbReference>
<dbReference type="AlphaFoldDB" id="A0A6N4SPD5"/>
<proteinExistence type="predicted"/>
<reference evidence="2 3" key="1">
    <citation type="journal article" date="2007" name="Appl. Environ. Microbiol.">
        <title>Genome sequence of the cellulolytic gliding bacterium Cytophaga hutchinsonii.</title>
        <authorList>
            <person name="Xie G."/>
            <person name="Bruce D.C."/>
            <person name="Challacombe J.F."/>
            <person name="Chertkov O."/>
            <person name="Detter J.C."/>
            <person name="Gilna P."/>
            <person name="Han C.S."/>
            <person name="Lucas S."/>
            <person name="Misra M."/>
            <person name="Myers G.L."/>
            <person name="Richardson P."/>
            <person name="Tapia R."/>
            <person name="Thayer N."/>
            <person name="Thompson L.S."/>
            <person name="Brettin T.S."/>
            <person name="Henrissat B."/>
            <person name="Wilson D.B."/>
            <person name="McBride M.J."/>
        </authorList>
    </citation>
    <scope>NUCLEOTIDE SEQUENCE [LARGE SCALE GENOMIC DNA]</scope>
    <source>
        <strain evidence="3">ATCC 33406 / DSM 1761 / CIP 103989 / NBRC 15051 / NCIMB 9469 / D465</strain>
    </source>
</reference>
<dbReference type="InterPro" id="IPR001296">
    <property type="entry name" value="Glyco_trans_1"/>
</dbReference>
<dbReference type="PANTHER" id="PTHR45947">
    <property type="entry name" value="SULFOQUINOVOSYL TRANSFERASE SQD2"/>
    <property type="match status" value="1"/>
</dbReference>
<dbReference type="KEGG" id="chu:CHU_0869"/>
<evidence type="ECO:0000313" key="2">
    <source>
        <dbReference type="EMBL" id="ABG58152.1"/>
    </source>
</evidence>
<dbReference type="OrthoDB" id="9790710at2"/>
<feature type="domain" description="Glycosyl transferase family 1" evidence="1">
    <location>
        <begin position="168"/>
        <end position="322"/>
    </location>
</feature>
<evidence type="ECO:0000259" key="1">
    <source>
        <dbReference type="Pfam" id="PF00534"/>
    </source>
</evidence>
<dbReference type="Proteomes" id="UP000001822">
    <property type="component" value="Chromosome"/>
</dbReference>
<gene>
    <name evidence="2" type="ordered locus">CHU_0869</name>
</gene>
<dbReference type="RefSeq" id="WP_011584268.1">
    <property type="nucleotide sequence ID" value="NC_008255.1"/>
</dbReference>
<organism evidence="2 3">
    <name type="scientific">Cytophaga hutchinsonii (strain ATCC 33406 / DSM 1761 / CIP 103989 / NBRC 15051 / NCIMB 9469 / D465)</name>
    <dbReference type="NCBI Taxonomy" id="269798"/>
    <lineage>
        <taxon>Bacteria</taxon>
        <taxon>Pseudomonadati</taxon>
        <taxon>Bacteroidota</taxon>
        <taxon>Cytophagia</taxon>
        <taxon>Cytophagales</taxon>
        <taxon>Cytophagaceae</taxon>
        <taxon>Cytophaga</taxon>
    </lineage>
</organism>
<dbReference type="SMR" id="A0A6N4SPD5"/>
<dbReference type="EMBL" id="CP000383">
    <property type="protein sequence ID" value="ABG58152.1"/>
    <property type="molecule type" value="Genomic_DNA"/>
</dbReference>